<keyword evidence="2" id="KW-0408">Iron</keyword>
<sequence length="357" mass="39534">MRWEEQRVDAGRAGELPLGLPDPVVRGSGRAGLALPEPVPIEAGTEGAYAIEIQAKSILNRVPGEAQVPFRWTVNPYRGCTHACVYCFARRTHTYLDLDSGRDFDSKIVAKTNAATLLRKELAGPRWSGEPIAMGTNTDPYQRAEGRYRLMPEIIAALRDRANPFSILTKGTLILRDLDLIAQAAQRTQVSIAVSVGSVDEDLWRVVEPGTPSPMRRLDVVRRFAEAGVGCSVLMAPILPGLSDSPEEIDRTVAAIAGAGATSLTPIVLHLRSGAREWFHEWLSARRPDLLPLYERLYRNGAYTPKSYQRQVVDLVEQAKERHGLARPQRSGNFRVQREELPRSDSGRDRVGQLSLL</sequence>
<dbReference type="Proteomes" id="UP000674084">
    <property type="component" value="Unassembled WGS sequence"/>
</dbReference>
<feature type="domain" description="Radical SAM core" evidence="5">
    <location>
        <begin position="66"/>
        <end position="315"/>
    </location>
</feature>
<dbReference type="SFLD" id="SFLDG01084">
    <property type="entry name" value="Uncharacterised_Radical_SAM_Su"/>
    <property type="match status" value="1"/>
</dbReference>
<feature type="compositionally biased region" description="Basic and acidic residues" evidence="4">
    <location>
        <begin position="336"/>
        <end position="351"/>
    </location>
</feature>
<evidence type="ECO:0000256" key="3">
    <source>
        <dbReference type="ARBA" id="ARBA00023014"/>
    </source>
</evidence>
<gene>
    <name evidence="6" type="ORF">KBO27_10770</name>
</gene>
<dbReference type="InterPro" id="IPR007197">
    <property type="entry name" value="rSAM"/>
</dbReference>
<dbReference type="NCBIfam" id="NF038135">
    <property type="entry name" value="rSAM_Rv2578c"/>
    <property type="match status" value="1"/>
</dbReference>
<dbReference type="InterPro" id="IPR040086">
    <property type="entry name" value="MJ0683-like"/>
</dbReference>
<evidence type="ECO:0000313" key="7">
    <source>
        <dbReference type="Proteomes" id="UP000674084"/>
    </source>
</evidence>
<dbReference type="Pfam" id="PF04055">
    <property type="entry name" value="Radical_SAM"/>
    <property type="match status" value="1"/>
</dbReference>
<feature type="region of interest" description="Disordered" evidence="4">
    <location>
        <begin position="321"/>
        <end position="357"/>
    </location>
</feature>
<evidence type="ECO:0000256" key="2">
    <source>
        <dbReference type="ARBA" id="ARBA00023004"/>
    </source>
</evidence>
<dbReference type="Gene3D" id="3.80.30.30">
    <property type="match status" value="1"/>
</dbReference>
<dbReference type="SFLD" id="SFLDS00029">
    <property type="entry name" value="Radical_SAM"/>
    <property type="match status" value="1"/>
</dbReference>
<evidence type="ECO:0000256" key="4">
    <source>
        <dbReference type="SAM" id="MobiDB-lite"/>
    </source>
</evidence>
<keyword evidence="1" id="KW-0479">Metal-binding</keyword>
<proteinExistence type="predicted"/>
<comment type="caution">
    <text evidence="6">The sequence shown here is derived from an EMBL/GenBank/DDBJ whole genome shotgun (WGS) entry which is preliminary data.</text>
</comment>
<name>A0ABS5DDR4_9PSEU</name>
<dbReference type="SUPFAM" id="SSF102114">
    <property type="entry name" value="Radical SAM enzymes"/>
    <property type="match status" value="1"/>
</dbReference>
<protein>
    <submittedName>
        <fullName evidence="6">Rv2578c family radical SAM protein</fullName>
    </submittedName>
</protein>
<organism evidence="6 7">
    <name type="scientific">Saccharopolyspora endophytica</name>
    <dbReference type="NCBI Taxonomy" id="543886"/>
    <lineage>
        <taxon>Bacteria</taxon>
        <taxon>Bacillati</taxon>
        <taxon>Actinomycetota</taxon>
        <taxon>Actinomycetes</taxon>
        <taxon>Pseudonocardiales</taxon>
        <taxon>Pseudonocardiaceae</taxon>
        <taxon>Saccharopolyspora</taxon>
    </lineage>
</organism>
<reference evidence="6 7" key="1">
    <citation type="submission" date="2021-04" db="EMBL/GenBank/DDBJ databases">
        <title>Whole-genome sequencing of Saccharopolyspora endophytica KCTC 19397.</title>
        <authorList>
            <person name="Ay H."/>
            <person name="Saygin H."/>
            <person name="Sahin N."/>
        </authorList>
    </citation>
    <scope>NUCLEOTIDE SEQUENCE [LARGE SCALE GENOMIC DNA]</scope>
    <source>
        <strain evidence="6 7">KCTC 19397</strain>
    </source>
</reference>
<evidence type="ECO:0000256" key="1">
    <source>
        <dbReference type="ARBA" id="ARBA00022723"/>
    </source>
</evidence>
<dbReference type="InterPro" id="IPR058240">
    <property type="entry name" value="rSAM_sf"/>
</dbReference>
<dbReference type="EMBL" id="JAGPXE010000004">
    <property type="protein sequence ID" value="MBQ0924428.1"/>
    <property type="molecule type" value="Genomic_DNA"/>
</dbReference>
<keyword evidence="7" id="KW-1185">Reference proteome</keyword>
<keyword evidence="3" id="KW-0411">Iron-sulfur</keyword>
<dbReference type="PANTHER" id="PTHR43432:SF3">
    <property type="entry name" value="SLR0285 PROTEIN"/>
    <property type="match status" value="1"/>
</dbReference>
<dbReference type="RefSeq" id="WP_210969861.1">
    <property type="nucleotide sequence ID" value="NZ_JAGPXE010000004.1"/>
</dbReference>
<accession>A0ABS5DDR4</accession>
<dbReference type="PANTHER" id="PTHR43432">
    <property type="entry name" value="SLR0285 PROTEIN"/>
    <property type="match status" value="1"/>
</dbReference>
<dbReference type="PROSITE" id="PS51918">
    <property type="entry name" value="RADICAL_SAM"/>
    <property type="match status" value="1"/>
</dbReference>
<dbReference type="CDD" id="cd01335">
    <property type="entry name" value="Radical_SAM"/>
    <property type="match status" value="1"/>
</dbReference>
<evidence type="ECO:0000313" key="6">
    <source>
        <dbReference type="EMBL" id="MBQ0924428.1"/>
    </source>
</evidence>
<evidence type="ECO:0000259" key="5">
    <source>
        <dbReference type="PROSITE" id="PS51918"/>
    </source>
</evidence>